<dbReference type="Pfam" id="PF19965">
    <property type="entry name" value="VMAP-M2"/>
    <property type="match status" value="1"/>
</dbReference>
<evidence type="ECO:0000313" key="2">
    <source>
        <dbReference type="EMBL" id="MFC5024015.1"/>
    </source>
</evidence>
<dbReference type="RefSeq" id="WP_345686876.1">
    <property type="nucleotide sequence ID" value="NZ_BAABIT010000001.1"/>
</dbReference>
<evidence type="ECO:0000313" key="3">
    <source>
        <dbReference type="Proteomes" id="UP001595829"/>
    </source>
</evidence>
<feature type="domain" description="vWA-MoxR associated protein middle region 2" evidence="1">
    <location>
        <begin position="193"/>
        <end position="420"/>
    </location>
</feature>
<dbReference type="EMBL" id="JBHSJD010000013">
    <property type="protein sequence ID" value="MFC5024015.1"/>
    <property type="molecule type" value="Genomic_DNA"/>
</dbReference>
<dbReference type="InterPro" id="IPR045446">
    <property type="entry name" value="VMAP-M2"/>
</dbReference>
<accession>A0ABV9XF52</accession>
<organism evidence="2 3">
    <name type="scientific">Streptomyces coeruleoprunus</name>
    <dbReference type="NCBI Taxonomy" id="285563"/>
    <lineage>
        <taxon>Bacteria</taxon>
        <taxon>Bacillati</taxon>
        <taxon>Actinomycetota</taxon>
        <taxon>Actinomycetes</taxon>
        <taxon>Kitasatosporales</taxon>
        <taxon>Streptomycetaceae</taxon>
        <taxon>Streptomyces</taxon>
    </lineage>
</organism>
<gene>
    <name evidence="2" type="ORF">ACFPM3_17935</name>
</gene>
<reference evidence="3" key="1">
    <citation type="journal article" date="2019" name="Int. J. Syst. Evol. Microbiol.">
        <title>The Global Catalogue of Microorganisms (GCM) 10K type strain sequencing project: providing services to taxonomists for standard genome sequencing and annotation.</title>
        <authorList>
            <consortium name="The Broad Institute Genomics Platform"/>
            <consortium name="The Broad Institute Genome Sequencing Center for Infectious Disease"/>
            <person name="Wu L."/>
            <person name="Ma J."/>
        </authorList>
    </citation>
    <scope>NUCLEOTIDE SEQUENCE [LARGE SCALE GENOMIC DNA]</scope>
    <source>
        <strain evidence="3">CGMCC 4.1648</strain>
    </source>
</reference>
<name>A0ABV9XF52_9ACTN</name>
<evidence type="ECO:0000259" key="1">
    <source>
        <dbReference type="Pfam" id="PF19965"/>
    </source>
</evidence>
<comment type="caution">
    <text evidence="2">The sequence shown here is derived from an EMBL/GenBank/DDBJ whole genome shotgun (WGS) entry which is preliminary data.</text>
</comment>
<keyword evidence="3" id="KW-1185">Reference proteome</keyword>
<protein>
    <recommendedName>
        <fullName evidence="1">vWA-MoxR associated protein middle region 2 domain-containing protein</fullName>
    </recommendedName>
</protein>
<dbReference type="Proteomes" id="UP001595829">
    <property type="component" value="Unassembled WGS sequence"/>
</dbReference>
<proteinExistence type="predicted"/>
<sequence>MTEPRHALVIGAQCPDLGHLEELDGAARALHDALTSPWSGACEKDPLHGTTLLCGEPLTRAEVEDAVLTAALGAGRAGAVLVVALLGHGMASGTDLYFMTGGSRAEEPATAVDVGSLLTRALNTQGVAGIIAVVDTCHAANALPDLRSVANGVRQGDTRLSLLMGSSADAPAYGLRFSRTLVKVLQEGLAGGGETLLPAEVVEAVRRDGGTAGQAIFHTEYDGVQFATGRLWLAHNPRHSAGRAGSALLGPLGTEELARALATSGEAPNTVASPVTGTDAALVTNVQELEALPERLASLPPPQRRWALDVVDALRTAVRTVGLLGSWPGAGLTSALLRRTLAEVCPNPATPLPESSGTDLLRDAVEYLLLRAPLAGRRRTAPLAEFLAVLAGGTGVDAQDPLLRGWAAAVGAEVDLNDAFERLADRSRDMRLRLVVSLHAAVGDDWPESLAAWLLDDGVVRRHEEFDCVPDRTGVERRIGEVLRWASRLAGALDAELRRVEIAAPAPLLVHWRPEETDFGMRLGAEHEVVVRWSDRIHPPDHLWWINDRARRTLRAMDACPDGSRLDWLDEGDTGRPRELGNRLLGGPRSRAVALGHRPAHLKDLMETLLAASPIVLWPEDDTHRVPPEARGYVDAHWHLLPGEFCRAYRDRWGWCETPPPPGREHLAPLRTVWDGPEWLDFCRWFEQFTTDGESPA</sequence>